<dbReference type="Proteomes" id="UP000694540">
    <property type="component" value="Unplaced"/>
</dbReference>
<evidence type="ECO:0000313" key="2">
    <source>
        <dbReference type="Proteomes" id="UP000694540"/>
    </source>
</evidence>
<dbReference type="Ensembl" id="ENSCWAT00000003761.1">
    <property type="protein sequence ID" value="ENSCWAP00000003467.1"/>
    <property type="gene ID" value="ENSCWAG00000002729.1"/>
</dbReference>
<evidence type="ECO:0000313" key="1">
    <source>
        <dbReference type="Ensembl" id="ENSCWAP00000003467.1"/>
    </source>
</evidence>
<dbReference type="AlphaFoldDB" id="A0A8C3VU41"/>
<name>A0A8C3VU41_9CETA</name>
<reference evidence="1" key="1">
    <citation type="submission" date="2025-08" db="UniProtKB">
        <authorList>
            <consortium name="Ensembl"/>
        </authorList>
    </citation>
    <scope>IDENTIFICATION</scope>
</reference>
<reference evidence="1" key="2">
    <citation type="submission" date="2025-09" db="UniProtKB">
        <authorList>
            <consortium name="Ensembl"/>
        </authorList>
    </citation>
    <scope>IDENTIFICATION</scope>
</reference>
<proteinExistence type="predicted"/>
<organism evidence="1 2">
    <name type="scientific">Catagonus wagneri</name>
    <name type="common">Chacoan peccary</name>
    <dbReference type="NCBI Taxonomy" id="51154"/>
    <lineage>
        <taxon>Eukaryota</taxon>
        <taxon>Metazoa</taxon>
        <taxon>Chordata</taxon>
        <taxon>Craniata</taxon>
        <taxon>Vertebrata</taxon>
        <taxon>Euteleostomi</taxon>
        <taxon>Mammalia</taxon>
        <taxon>Eutheria</taxon>
        <taxon>Laurasiatheria</taxon>
        <taxon>Artiodactyla</taxon>
        <taxon>Suina</taxon>
        <taxon>Tayassuidae</taxon>
        <taxon>Catagonus</taxon>
    </lineage>
</organism>
<sequence>MGLGPWGEVSVIKQGWLSYLLPKDGFPRGFFSSFLLMTAMRRLLQRKLPLLPSLYPSGRSLTSALLQTPHTLIRLGGGGGGSGGGNR</sequence>
<accession>A0A8C3VU41</accession>
<keyword evidence="2" id="KW-1185">Reference proteome</keyword>
<protein>
    <submittedName>
        <fullName evidence="1">Uncharacterized protein</fullName>
    </submittedName>
</protein>